<evidence type="ECO:0000313" key="2">
    <source>
        <dbReference type="Proteomes" id="UP000230088"/>
    </source>
</evidence>
<protein>
    <submittedName>
        <fullName evidence="1">Uncharacterized protein</fullName>
    </submittedName>
</protein>
<dbReference type="Proteomes" id="UP000230088">
    <property type="component" value="Unassembled WGS sequence"/>
</dbReference>
<comment type="caution">
    <text evidence="1">The sequence shown here is derived from an EMBL/GenBank/DDBJ whole genome shotgun (WGS) entry which is preliminary data.</text>
</comment>
<accession>A0A2H0YLJ3</accession>
<sequence>MPKLSLNEIEKAVKKARPEEQRALLIKLLQFLHLSLEDSAWLKLQEPAFDFWNNSEDQIYDNI</sequence>
<name>A0A2H0YLJ3_9BACT</name>
<dbReference type="AlphaFoldDB" id="A0A2H0YLJ3"/>
<evidence type="ECO:0000313" key="1">
    <source>
        <dbReference type="EMBL" id="PIS39320.1"/>
    </source>
</evidence>
<proteinExistence type="predicted"/>
<gene>
    <name evidence="1" type="ORF">COT33_02545</name>
</gene>
<reference evidence="2" key="1">
    <citation type="submission" date="2017-09" db="EMBL/GenBank/DDBJ databases">
        <title>Depth-based differentiation of microbial function through sediment-hosted aquifers and enrichment of novel symbionts in the deep terrestrial subsurface.</title>
        <authorList>
            <person name="Probst A.J."/>
            <person name="Ladd B."/>
            <person name="Jarett J.K."/>
            <person name="Geller-Mcgrath D.E."/>
            <person name="Sieber C.M.K."/>
            <person name="Emerson J.B."/>
            <person name="Anantharaman K."/>
            <person name="Thomas B.C."/>
            <person name="Malmstrom R."/>
            <person name="Stieglmeier M."/>
            <person name="Klingl A."/>
            <person name="Woyke T."/>
            <person name="Ryan C.M."/>
            <person name="Banfield J.F."/>
        </authorList>
    </citation>
    <scope>NUCLEOTIDE SEQUENCE [LARGE SCALE GENOMIC DNA]</scope>
</reference>
<organism evidence="1 2">
    <name type="scientific">Candidatus Nealsonbacteria bacterium CG08_land_8_20_14_0_20_38_20</name>
    <dbReference type="NCBI Taxonomy" id="1974705"/>
    <lineage>
        <taxon>Bacteria</taxon>
        <taxon>Candidatus Nealsoniibacteriota</taxon>
    </lineage>
</organism>
<dbReference type="EMBL" id="PEYD01000048">
    <property type="protein sequence ID" value="PIS39320.1"/>
    <property type="molecule type" value="Genomic_DNA"/>
</dbReference>